<organism evidence="2 3">
    <name type="scientific">Candidatus Yonathbacteria bacterium RIFCSPLOWO2_01_FULL_43_27</name>
    <dbReference type="NCBI Taxonomy" id="1802726"/>
    <lineage>
        <taxon>Bacteria</taxon>
        <taxon>Candidatus Yonathiibacteriota</taxon>
    </lineage>
</organism>
<accession>A0A1G2SD98</accession>
<dbReference type="AlphaFoldDB" id="A0A1G2SD98"/>
<name>A0A1G2SD98_9BACT</name>
<sequence>MEIRTLLKKWFSYACSLTGLWVIVVIAVVLRLDLGPEKSNEILRMFIAAVLAYFIMRLVGWSFWRIFKNK</sequence>
<proteinExistence type="predicted"/>
<gene>
    <name evidence="2" type="ORF">A3B07_01650</name>
</gene>
<evidence type="ECO:0000256" key="1">
    <source>
        <dbReference type="SAM" id="Phobius"/>
    </source>
</evidence>
<evidence type="ECO:0000313" key="3">
    <source>
        <dbReference type="Proteomes" id="UP000178817"/>
    </source>
</evidence>
<feature type="transmembrane region" description="Helical" evidence="1">
    <location>
        <begin position="12"/>
        <end position="30"/>
    </location>
</feature>
<keyword evidence="1" id="KW-1133">Transmembrane helix</keyword>
<keyword evidence="1" id="KW-0812">Transmembrane</keyword>
<feature type="transmembrane region" description="Helical" evidence="1">
    <location>
        <begin position="42"/>
        <end position="64"/>
    </location>
</feature>
<protein>
    <submittedName>
        <fullName evidence="2">Uncharacterized protein</fullName>
    </submittedName>
</protein>
<dbReference type="EMBL" id="MHUV01000005">
    <property type="protein sequence ID" value="OHA82619.1"/>
    <property type="molecule type" value="Genomic_DNA"/>
</dbReference>
<dbReference type="Proteomes" id="UP000178817">
    <property type="component" value="Unassembled WGS sequence"/>
</dbReference>
<reference evidence="2 3" key="1">
    <citation type="journal article" date="2016" name="Nat. Commun.">
        <title>Thousands of microbial genomes shed light on interconnected biogeochemical processes in an aquifer system.</title>
        <authorList>
            <person name="Anantharaman K."/>
            <person name="Brown C.T."/>
            <person name="Hug L.A."/>
            <person name="Sharon I."/>
            <person name="Castelle C.J."/>
            <person name="Probst A.J."/>
            <person name="Thomas B.C."/>
            <person name="Singh A."/>
            <person name="Wilkins M.J."/>
            <person name="Karaoz U."/>
            <person name="Brodie E.L."/>
            <person name="Williams K.H."/>
            <person name="Hubbard S.S."/>
            <person name="Banfield J.F."/>
        </authorList>
    </citation>
    <scope>NUCLEOTIDE SEQUENCE [LARGE SCALE GENOMIC DNA]</scope>
</reference>
<evidence type="ECO:0000313" key="2">
    <source>
        <dbReference type="EMBL" id="OHA82619.1"/>
    </source>
</evidence>
<comment type="caution">
    <text evidence="2">The sequence shown here is derived from an EMBL/GenBank/DDBJ whole genome shotgun (WGS) entry which is preliminary data.</text>
</comment>
<keyword evidence="1" id="KW-0472">Membrane</keyword>